<evidence type="ECO:0000313" key="2">
    <source>
        <dbReference type="EMBL" id="KAK1403034.1"/>
    </source>
</evidence>
<reference evidence="2" key="2">
    <citation type="submission" date="2023-05" db="EMBL/GenBank/DDBJ databases">
        <authorList>
            <person name="Schelkunov M.I."/>
        </authorList>
    </citation>
    <scope>NUCLEOTIDE SEQUENCE</scope>
    <source>
        <strain evidence="2">Hsosn_3</strain>
        <tissue evidence="2">Leaf</tissue>
    </source>
</reference>
<proteinExistence type="predicted"/>
<protein>
    <submittedName>
        <fullName evidence="2">Uncharacterized protein</fullName>
    </submittedName>
</protein>
<evidence type="ECO:0000313" key="3">
    <source>
        <dbReference type="Proteomes" id="UP001237642"/>
    </source>
</evidence>
<dbReference type="EMBL" id="JAUIZM010000001">
    <property type="protein sequence ID" value="KAK1403034.1"/>
    <property type="molecule type" value="Genomic_DNA"/>
</dbReference>
<accession>A0AAD8JGH1</accession>
<feature type="signal peptide" evidence="1">
    <location>
        <begin position="1"/>
        <end position="22"/>
    </location>
</feature>
<dbReference type="Proteomes" id="UP001237642">
    <property type="component" value="Unassembled WGS sequence"/>
</dbReference>
<feature type="chain" id="PRO_5042225700" evidence="1">
    <location>
        <begin position="23"/>
        <end position="109"/>
    </location>
</feature>
<sequence length="109" mass="12200">MVSHGVTLQAFVLVIACSLVLQHFVVFAASRPLKICDSGIRARNNKNKASRKQEPIKSLIVEKIEDHNKKMASREHKDFQGFVVNRYKKLEDAYRPTAPGHSPGIGHPP</sequence>
<organism evidence="2 3">
    <name type="scientific">Heracleum sosnowskyi</name>
    <dbReference type="NCBI Taxonomy" id="360622"/>
    <lineage>
        <taxon>Eukaryota</taxon>
        <taxon>Viridiplantae</taxon>
        <taxon>Streptophyta</taxon>
        <taxon>Embryophyta</taxon>
        <taxon>Tracheophyta</taxon>
        <taxon>Spermatophyta</taxon>
        <taxon>Magnoliopsida</taxon>
        <taxon>eudicotyledons</taxon>
        <taxon>Gunneridae</taxon>
        <taxon>Pentapetalae</taxon>
        <taxon>asterids</taxon>
        <taxon>campanulids</taxon>
        <taxon>Apiales</taxon>
        <taxon>Apiaceae</taxon>
        <taxon>Apioideae</taxon>
        <taxon>apioid superclade</taxon>
        <taxon>Tordylieae</taxon>
        <taxon>Tordyliinae</taxon>
        <taxon>Heracleum</taxon>
    </lineage>
</organism>
<keyword evidence="3" id="KW-1185">Reference proteome</keyword>
<evidence type="ECO:0000256" key="1">
    <source>
        <dbReference type="SAM" id="SignalP"/>
    </source>
</evidence>
<name>A0AAD8JGH1_9APIA</name>
<keyword evidence="1" id="KW-0732">Signal</keyword>
<gene>
    <name evidence="2" type="ORF">POM88_002639</name>
</gene>
<dbReference type="AlphaFoldDB" id="A0AAD8JGH1"/>
<comment type="caution">
    <text evidence="2">The sequence shown here is derived from an EMBL/GenBank/DDBJ whole genome shotgun (WGS) entry which is preliminary data.</text>
</comment>
<reference evidence="2" key="1">
    <citation type="submission" date="2023-02" db="EMBL/GenBank/DDBJ databases">
        <title>Genome of toxic invasive species Heracleum sosnowskyi carries increased number of genes despite the absence of recent whole-genome duplications.</title>
        <authorList>
            <person name="Schelkunov M."/>
            <person name="Shtratnikova V."/>
            <person name="Makarenko M."/>
            <person name="Klepikova A."/>
            <person name="Omelchenko D."/>
            <person name="Novikova G."/>
            <person name="Obukhova E."/>
            <person name="Bogdanov V."/>
            <person name="Penin A."/>
            <person name="Logacheva M."/>
        </authorList>
    </citation>
    <scope>NUCLEOTIDE SEQUENCE</scope>
    <source>
        <strain evidence="2">Hsosn_3</strain>
        <tissue evidence="2">Leaf</tissue>
    </source>
</reference>